<dbReference type="InterPro" id="IPR001544">
    <property type="entry name" value="Aminotrans_IV"/>
</dbReference>
<evidence type="ECO:0000256" key="8">
    <source>
        <dbReference type="ARBA" id="ARBA00022898"/>
    </source>
</evidence>
<dbReference type="Gene3D" id="3.20.10.10">
    <property type="entry name" value="D-amino Acid Aminotransferase, subunit A, domain 2"/>
    <property type="match status" value="1"/>
</dbReference>
<dbReference type="InterPro" id="IPR005784">
    <property type="entry name" value="D_amino_transT"/>
</dbReference>
<reference evidence="13" key="1">
    <citation type="journal article" date="2015" name="Nature">
        <title>Complex archaea that bridge the gap between prokaryotes and eukaryotes.</title>
        <authorList>
            <person name="Spang A."/>
            <person name="Saw J.H."/>
            <person name="Jorgensen S.L."/>
            <person name="Zaremba-Niedzwiedzka K."/>
            <person name="Martijn J."/>
            <person name="Lind A.E."/>
            <person name="van Eijk R."/>
            <person name="Schleper C."/>
            <person name="Guy L."/>
            <person name="Ettema T.J."/>
        </authorList>
    </citation>
    <scope>NUCLEOTIDE SEQUENCE</scope>
</reference>
<dbReference type="Pfam" id="PF01063">
    <property type="entry name" value="Aminotran_4"/>
    <property type="match status" value="1"/>
</dbReference>
<keyword evidence="6" id="KW-0032">Aminotransferase</keyword>
<keyword evidence="7" id="KW-0808">Transferase</keyword>
<evidence type="ECO:0000256" key="12">
    <source>
        <dbReference type="ARBA" id="ARBA00047911"/>
    </source>
</evidence>
<dbReference type="EMBL" id="LAZR01000972">
    <property type="protein sequence ID" value="KKN53427.1"/>
    <property type="molecule type" value="Genomic_DNA"/>
</dbReference>
<keyword evidence="8" id="KW-0663">Pyridoxal phosphate</keyword>
<dbReference type="InterPro" id="IPR043132">
    <property type="entry name" value="BCAT-like_C"/>
</dbReference>
<dbReference type="EC" id="2.6.1.21" evidence="4"/>
<dbReference type="AlphaFoldDB" id="A0A0F9RU61"/>
<accession>A0A0F9RU61</accession>
<comment type="subunit">
    <text evidence="3">Homodimer.</text>
</comment>
<dbReference type="GO" id="GO:0046394">
    <property type="term" value="P:carboxylic acid biosynthetic process"/>
    <property type="evidence" value="ECO:0007669"/>
    <property type="project" value="UniProtKB-ARBA"/>
</dbReference>
<evidence type="ECO:0000256" key="10">
    <source>
        <dbReference type="ARBA" id="ARBA00033316"/>
    </source>
</evidence>
<dbReference type="NCBIfam" id="TIGR01121">
    <property type="entry name" value="D_amino_aminoT"/>
    <property type="match status" value="1"/>
</dbReference>
<dbReference type="GO" id="GO:0030170">
    <property type="term" value="F:pyridoxal phosphate binding"/>
    <property type="evidence" value="ECO:0007669"/>
    <property type="project" value="InterPro"/>
</dbReference>
<dbReference type="FunFam" id="3.20.10.10:FF:000002">
    <property type="entry name" value="D-alanine aminotransferase"/>
    <property type="match status" value="1"/>
</dbReference>
<dbReference type="GO" id="GO:0047810">
    <property type="term" value="F:D-alanine-2-oxoglutarate aminotransferase activity"/>
    <property type="evidence" value="ECO:0007669"/>
    <property type="project" value="UniProtKB-EC"/>
</dbReference>
<dbReference type="SUPFAM" id="SSF56752">
    <property type="entry name" value="D-aminoacid aminotransferase-like PLP-dependent enzymes"/>
    <property type="match status" value="1"/>
</dbReference>
<evidence type="ECO:0000256" key="7">
    <source>
        <dbReference type="ARBA" id="ARBA00022679"/>
    </source>
</evidence>
<dbReference type="GO" id="GO:0046416">
    <property type="term" value="P:D-amino acid metabolic process"/>
    <property type="evidence" value="ECO:0007669"/>
    <property type="project" value="InterPro"/>
</dbReference>
<dbReference type="InterPro" id="IPR036038">
    <property type="entry name" value="Aminotransferase-like"/>
</dbReference>
<dbReference type="CDD" id="cd01558">
    <property type="entry name" value="D-AAT_like"/>
    <property type="match status" value="1"/>
</dbReference>
<dbReference type="InterPro" id="IPR043131">
    <property type="entry name" value="BCAT-like_N"/>
</dbReference>
<comment type="cofactor">
    <cofactor evidence="1">
        <name>pyridoxal 5'-phosphate</name>
        <dbReference type="ChEBI" id="CHEBI:597326"/>
    </cofactor>
</comment>
<dbReference type="PANTHER" id="PTHR42743:SF10">
    <property type="entry name" value="D-ALANINE AMINOTRANSFERASE"/>
    <property type="match status" value="1"/>
</dbReference>
<dbReference type="GO" id="GO:0008652">
    <property type="term" value="P:amino acid biosynthetic process"/>
    <property type="evidence" value="ECO:0007669"/>
    <property type="project" value="UniProtKB-ARBA"/>
</dbReference>
<dbReference type="Gene3D" id="3.30.470.10">
    <property type="match status" value="1"/>
</dbReference>
<name>A0A0F9RU61_9ZZZZ</name>
<evidence type="ECO:0000256" key="1">
    <source>
        <dbReference type="ARBA" id="ARBA00001933"/>
    </source>
</evidence>
<proteinExistence type="inferred from homology"/>
<evidence type="ECO:0000256" key="6">
    <source>
        <dbReference type="ARBA" id="ARBA00022576"/>
    </source>
</evidence>
<organism evidence="13">
    <name type="scientific">marine sediment metagenome</name>
    <dbReference type="NCBI Taxonomy" id="412755"/>
    <lineage>
        <taxon>unclassified sequences</taxon>
        <taxon>metagenomes</taxon>
        <taxon>ecological metagenomes</taxon>
    </lineage>
</organism>
<comment type="catalytic activity">
    <reaction evidence="12">
        <text>D-alanine + 2-oxoglutarate = D-glutamate + pyruvate</text>
        <dbReference type="Rhea" id="RHEA:15869"/>
        <dbReference type="ChEBI" id="CHEBI:15361"/>
        <dbReference type="ChEBI" id="CHEBI:16810"/>
        <dbReference type="ChEBI" id="CHEBI:29986"/>
        <dbReference type="ChEBI" id="CHEBI:57416"/>
        <dbReference type="EC" id="2.6.1.21"/>
    </reaction>
</comment>
<evidence type="ECO:0000256" key="9">
    <source>
        <dbReference type="ARBA" id="ARBA00030138"/>
    </source>
</evidence>
<evidence type="ECO:0000256" key="5">
    <source>
        <dbReference type="ARBA" id="ARBA00021779"/>
    </source>
</evidence>
<dbReference type="GO" id="GO:0005829">
    <property type="term" value="C:cytosol"/>
    <property type="evidence" value="ECO:0007669"/>
    <property type="project" value="TreeGrafter"/>
</dbReference>
<evidence type="ECO:0000313" key="13">
    <source>
        <dbReference type="EMBL" id="KKN53427.1"/>
    </source>
</evidence>
<evidence type="ECO:0000256" key="2">
    <source>
        <dbReference type="ARBA" id="ARBA00009320"/>
    </source>
</evidence>
<evidence type="ECO:0000256" key="4">
    <source>
        <dbReference type="ARBA" id="ARBA00012874"/>
    </source>
</evidence>
<comment type="caution">
    <text evidence="13">The sequence shown here is derived from an EMBL/GenBank/DDBJ whole genome shotgun (WGS) entry which is preliminary data.</text>
</comment>
<sequence>MPVVYLNGEFLPADEAKISVFDRGFLFGDGVYEVIPVYDRQSFRLASHLSRLQNSLDGIRMQNPFSEEEWTALIEQIIAKNEMNDQAVYLQVTRGVAPRDHLFPENVPPTVFMMSNPLKPVAVDFKEQGISAITVEDIRWQYCDIKAISLLPNTMMRQQAHEQGAQEAIMLRDGLMTEGSASNSYAIFDNVIYTAIKDKRVLPGITREVVFDLAVQAGIAIKEQELALERLYQADEIWISSSTRELLPVTRLDGKLVGTGQPGPVWKKLDNAYQQLKRKTNNE</sequence>
<comment type="similarity">
    <text evidence="2">Belongs to the class-IV pyridoxal-phosphate-dependent aminotransferase family.</text>
</comment>
<dbReference type="InterPro" id="IPR050571">
    <property type="entry name" value="Class-IV_PLP-Dep_Aminotrnsfr"/>
</dbReference>
<evidence type="ECO:0000256" key="3">
    <source>
        <dbReference type="ARBA" id="ARBA00011738"/>
    </source>
</evidence>
<protein>
    <recommendedName>
        <fullName evidence="5">D-alanine aminotransferase</fullName>
        <ecNumber evidence="4">2.6.1.21</ecNumber>
    </recommendedName>
    <alternativeName>
        <fullName evidence="11">D-amino acid aminotransferase</fullName>
    </alternativeName>
    <alternativeName>
        <fullName evidence="9">D-amino acid transaminase</fullName>
    </alternativeName>
    <alternativeName>
        <fullName evidence="10">D-aspartate aminotransferase</fullName>
    </alternativeName>
</protein>
<evidence type="ECO:0000256" key="11">
    <source>
        <dbReference type="ARBA" id="ARBA00033391"/>
    </source>
</evidence>
<dbReference type="PANTHER" id="PTHR42743">
    <property type="entry name" value="AMINO-ACID AMINOTRANSFERASE"/>
    <property type="match status" value="1"/>
</dbReference>
<gene>
    <name evidence="13" type="ORF">LCGC14_0602510</name>
</gene>